<reference evidence="1 2" key="1">
    <citation type="submission" date="2019-08" db="EMBL/GenBank/DDBJ databases">
        <title>Bacillus genomes from the desert of Cuatro Cienegas, Coahuila.</title>
        <authorList>
            <person name="Olmedo-Alvarez G."/>
        </authorList>
    </citation>
    <scope>NUCLEOTIDE SEQUENCE [LARGE SCALE GENOMIC DNA]</scope>
    <source>
        <strain evidence="1 2">CH40_1T</strain>
    </source>
</reference>
<sequence length="126" mass="14848">MNLTKERTLLIFLVMLIPLAITYYEVFYTPKDSLELYQHFAFADDFNEAQEIVYEEYQGNFTEEEFHLIKDSVDSPSEIKQFTLLKYEDKNILVETSPGTKKLHVLNVKEIPDEEMKALMDTEDQP</sequence>
<dbReference type="RefSeq" id="WP_148947302.1">
    <property type="nucleotide sequence ID" value="NZ_VTEH01000011.1"/>
</dbReference>
<name>A0A5D4KE53_9BACI</name>
<proteinExistence type="predicted"/>
<gene>
    <name evidence="1" type="ORF">FZC79_13410</name>
</gene>
<comment type="caution">
    <text evidence="1">The sequence shown here is derived from an EMBL/GenBank/DDBJ whole genome shotgun (WGS) entry which is preliminary data.</text>
</comment>
<evidence type="ECO:0000313" key="1">
    <source>
        <dbReference type="EMBL" id="TYR74473.1"/>
    </source>
</evidence>
<accession>A0A5D4KE53</accession>
<organism evidence="1 2">
    <name type="scientific">Rossellomorea vietnamensis</name>
    <dbReference type="NCBI Taxonomy" id="218284"/>
    <lineage>
        <taxon>Bacteria</taxon>
        <taxon>Bacillati</taxon>
        <taxon>Bacillota</taxon>
        <taxon>Bacilli</taxon>
        <taxon>Bacillales</taxon>
        <taxon>Bacillaceae</taxon>
        <taxon>Rossellomorea</taxon>
    </lineage>
</organism>
<protein>
    <submittedName>
        <fullName evidence="1">Uncharacterized protein</fullName>
    </submittedName>
</protein>
<dbReference type="Proteomes" id="UP000323317">
    <property type="component" value="Unassembled WGS sequence"/>
</dbReference>
<dbReference type="EMBL" id="VTEH01000011">
    <property type="protein sequence ID" value="TYR74473.1"/>
    <property type="molecule type" value="Genomic_DNA"/>
</dbReference>
<dbReference type="AlphaFoldDB" id="A0A5D4KE53"/>
<evidence type="ECO:0000313" key="2">
    <source>
        <dbReference type="Proteomes" id="UP000323317"/>
    </source>
</evidence>